<dbReference type="InterPro" id="IPR056843">
    <property type="entry name" value="THADA-like_TPR"/>
</dbReference>
<keyword evidence="7" id="KW-1185">Reference proteome</keyword>
<gene>
    <name evidence="6" type="ORF">ASIM_LOCUS15632</name>
</gene>
<name>A0A0M3K5I5_ANISI</name>
<evidence type="ECO:0000256" key="2">
    <source>
        <dbReference type="ARBA" id="ARBA00035698"/>
    </source>
</evidence>
<dbReference type="PANTHER" id="PTHR14387">
    <property type="entry name" value="THADA/DEATH RECEPTOR INTERACTING PROTEIN"/>
    <property type="match status" value="1"/>
</dbReference>
<feature type="region of interest" description="Disordered" evidence="3">
    <location>
        <begin position="1"/>
        <end position="23"/>
    </location>
</feature>
<dbReference type="Proteomes" id="UP000267096">
    <property type="component" value="Unassembled WGS sequence"/>
</dbReference>
<evidence type="ECO:0000256" key="3">
    <source>
        <dbReference type="SAM" id="MobiDB-lite"/>
    </source>
</evidence>
<dbReference type="AlphaFoldDB" id="A0A0M3K5I5"/>
<sequence length="858" mass="98156">MASAMDLNSSSRNPKRGGSKHAVHSTIASSAMRVFQHWNSNETNRIFDITKALGRLMTVLNDEKQRLSDPIESLVLNFVRQYWDYVLEFVCHECVHIFGTLISLHRNKCHYHKLLTDKMADSKQGNNSTNENNSVDTSNASAILVNTDDKGSDNSGLVISAISGERPCAWILNIAEWLLVDSAKWPRSHFRCLLVFMEQYPTVICQLPDKFICTLYGRIGNPTLTLAVCYCFISILSFDLTVCSKISDLIVYDLLKCLSKDSKRCELHSKLLTEVLCSSSEQVRMASRERLIPIMFKDSQLTKWIITRFAVHLAEDISDDRRLDAVLSLSKYCISHQKSFSNASEYCKWSDFIDEKRFAQALLHSQSFIRLSAWSLISEHPKLTLQIQEREVDFIKAFLLTNMAEQCPSTRQKILAGLRKVFIRLREISQSLMKQQQQQRKISNEHDTTDSLSHTLLQCYTNFLIWLKDFCIECLDCGANFSRRIMALHILDYIFKQPFLRDQNKDLFFNSIKKQICLSKEDHAKLLSILDDSYQLCQTLAIDLLDMSDFLAETKHVMLSSVRSNNSESASYRIRYFIFKSTRSDVDALFKYLIALCAQRIQLIGDNLLMLTNQNGSLHPILNAIATIVECMQWDKLSADESREWRHNIAELLLPLCARVGDLVSPVVRSMSPEGYLPENFITDKDMSCVSDLVSLAETSQLLLVGCWRAHKHISTLLHSIAEKVPYPEMISTEVVGRIGDYYWLHLTECKHCGAFELAVQGFEALCKRLWKIQERRRDCSNDKDKDLPNPEKWLDDIIVAIKGGDDKTKLCSTRRSAGLPFMVCAILGTEPKSRDSKCLRKALSKLLEFDDLTPELQ</sequence>
<dbReference type="SUPFAM" id="SSF48371">
    <property type="entry name" value="ARM repeat"/>
    <property type="match status" value="1"/>
</dbReference>
<evidence type="ECO:0000259" key="5">
    <source>
        <dbReference type="Pfam" id="PF25150"/>
    </source>
</evidence>
<feature type="compositionally biased region" description="Basic residues" evidence="3">
    <location>
        <begin position="13"/>
        <end position="23"/>
    </location>
</feature>
<evidence type="ECO:0000313" key="8">
    <source>
        <dbReference type="WBParaSite" id="ASIM_0001622601-mRNA-1"/>
    </source>
</evidence>
<dbReference type="OrthoDB" id="73997at2759"/>
<evidence type="ECO:0000259" key="4">
    <source>
        <dbReference type="Pfam" id="PF10350"/>
    </source>
</evidence>
<protein>
    <recommendedName>
        <fullName evidence="2">tRNA (32-2'-O)-methyltransferase regulator THADA</fullName>
    </recommendedName>
</protein>
<evidence type="ECO:0000256" key="1">
    <source>
        <dbReference type="ARBA" id="ARBA00010409"/>
    </source>
</evidence>
<reference evidence="6 7" key="2">
    <citation type="submission" date="2018-11" db="EMBL/GenBank/DDBJ databases">
        <authorList>
            <consortium name="Pathogen Informatics"/>
        </authorList>
    </citation>
    <scope>NUCLEOTIDE SEQUENCE [LARGE SCALE GENOMIC DNA]</scope>
</reference>
<comment type="similarity">
    <text evidence="1">Belongs to the THADA family.</text>
</comment>
<dbReference type="Pfam" id="PF10350">
    <property type="entry name" value="DUF2428"/>
    <property type="match status" value="1"/>
</dbReference>
<organism evidence="8">
    <name type="scientific">Anisakis simplex</name>
    <name type="common">Herring worm</name>
    <dbReference type="NCBI Taxonomy" id="6269"/>
    <lineage>
        <taxon>Eukaryota</taxon>
        <taxon>Metazoa</taxon>
        <taxon>Ecdysozoa</taxon>
        <taxon>Nematoda</taxon>
        <taxon>Chromadorea</taxon>
        <taxon>Rhabditida</taxon>
        <taxon>Spirurina</taxon>
        <taxon>Ascaridomorpha</taxon>
        <taxon>Ascaridoidea</taxon>
        <taxon>Anisakidae</taxon>
        <taxon>Anisakis</taxon>
        <taxon>Anisakis simplex complex</taxon>
    </lineage>
</organism>
<evidence type="ECO:0000313" key="7">
    <source>
        <dbReference type="Proteomes" id="UP000267096"/>
    </source>
</evidence>
<feature type="domain" description="DUF2428" evidence="4">
    <location>
        <begin position="651"/>
        <end position="850"/>
    </location>
</feature>
<feature type="compositionally biased region" description="Polar residues" evidence="3">
    <location>
        <begin position="1"/>
        <end position="12"/>
    </location>
</feature>
<dbReference type="InterPro" id="IPR019442">
    <property type="entry name" value="THADA/TRM732_DUF2428"/>
</dbReference>
<dbReference type="WBParaSite" id="ASIM_0001622601-mRNA-1">
    <property type="protein sequence ID" value="ASIM_0001622601-mRNA-1"/>
    <property type="gene ID" value="ASIM_0001622601"/>
</dbReference>
<dbReference type="Pfam" id="PF25150">
    <property type="entry name" value="TPR_Trm732"/>
    <property type="match status" value="1"/>
</dbReference>
<feature type="domain" description="tRNA (32-2'-O)-methyltransferase regulator THADA-like TPR repeats region" evidence="5">
    <location>
        <begin position="271"/>
        <end position="496"/>
    </location>
</feature>
<dbReference type="GO" id="GO:0005829">
    <property type="term" value="C:cytosol"/>
    <property type="evidence" value="ECO:0007669"/>
    <property type="project" value="TreeGrafter"/>
</dbReference>
<accession>A0A0M3K5I5</accession>
<dbReference type="PANTHER" id="PTHR14387:SF7">
    <property type="entry name" value="THYROID ADENOMA-ASSOCIATED PROTEIN"/>
    <property type="match status" value="1"/>
</dbReference>
<reference evidence="8" key="1">
    <citation type="submission" date="2017-02" db="UniProtKB">
        <authorList>
            <consortium name="WormBaseParasite"/>
        </authorList>
    </citation>
    <scope>IDENTIFICATION</scope>
</reference>
<evidence type="ECO:0000313" key="6">
    <source>
        <dbReference type="EMBL" id="VDK55682.1"/>
    </source>
</evidence>
<dbReference type="InterPro" id="IPR016024">
    <property type="entry name" value="ARM-type_fold"/>
</dbReference>
<dbReference type="GO" id="GO:0030488">
    <property type="term" value="P:tRNA methylation"/>
    <property type="evidence" value="ECO:0007669"/>
    <property type="project" value="TreeGrafter"/>
</dbReference>
<proteinExistence type="inferred from homology"/>
<dbReference type="InterPro" id="IPR051954">
    <property type="entry name" value="tRNA_methyltransferase_THADA"/>
</dbReference>
<dbReference type="EMBL" id="UYRR01032451">
    <property type="protein sequence ID" value="VDK55682.1"/>
    <property type="molecule type" value="Genomic_DNA"/>
</dbReference>